<sequence>MKGILRDVMGEVEEIPKREDSSSRKESPRQDQPHRVGSPVKEKRREYLSKVGPYMFGEAERDYNSLCRRYSNLIVVPEFAKLLVLWTEKEFQFGSISRPSVLG</sequence>
<reference evidence="2 3" key="1">
    <citation type="submission" date="2024-09" db="EMBL/GenBank/DDBJ databases">
        <title>Chromosome-scale assembly of Riccia fluitans.</title>
        <authorList>
            <person name="Paukszto L."/>
            <person name="Sawicki J."/>
            <person name="Karawczyk K."/>
            <person name="Piernik-Szablinska J."/>
            <person name="Szczecinska M."/>
            <person name="Mazdziarz M."/>
        </authorList>
    </citation>
    <scope>NUCLEOTIDE SEQUENCE [LARGE SCALE GENOMIC DNA]</scope>
    <source>
        <strain evidence="2">Rf_01</strain>
        <tissue evidence="2">Aerial parts of the thallus</tissue>
    </source>
</reference>
<comment type="caution">
    <text evidence="2">The sequence shown here is derived from an EMBL/GenBank/DDBJ whole genome shotgun (WGS) entry which is preliminary data.</text>
</comment>
<name>A0ABD1ZAX7_9MARC</name>
<dbReference type="Proteomes" id="UP001605036">
    <property type="component" value="Unassembled WGS sequence"/>
</dbReference>
<dbReference type="PANTHER" id="PTHR14304:SF11">
    <property type="entry name" value="SAP DOMAIN-CONTAINING PROTEIN"/>
    <property type="match status" value="1"/>
</dbReference>
<dbReference type="PANTHER" id="PTHR14304">
    <property type="entry name" value="CELL DIVISION CYCLE AND APOPTOSIS REGULATOR PROTEIN"/>
    <property type="match status" value="1"/>
</dbReference>
<organism evidence="2 3">
    <name type="scientific">Riccia fluitans</name>
    <dbReference type="NCBI Taxonomy" id="41844"/>
    <lineage>
        <taxon>Eukaryota</taxon>
        <taxon>Viridiplantae</taxon>
        <taxon>Streptophyta</taxon>
        <taxon>Embryophyta</taxon>
        <taxon>Marchantiophyta</taxon>
        <taxon>Marchantiopsida</taxon>
        <taxon>Marchantiidae</taxon>
        <taxon>Marchantiales</taxon>
        <taxon>Ricciaceae</taxon>
        <taxon>Riccia</taxon>
    </lineage>
</organism>
<accession>A0ABD1ZAX7</accession>
<dbReference type="EMBL" id="JBHFFA010000002">
    <property type="protein sequence ID" value="KAL2644970.1"/>
    <property type="molecule type" value="Genomic_DNA"/>
</dbReference>
<gene>
    <name evidence="2" type="ORF">R1flu_012557</name>
</gene>
<evidence type="ECO:0000256" key="1">
    <source>
        <dbReference type="SAM" id="MobiDB-lite"/>
    </source>
</evidence>
<evidence type="ECO:0000313" key="2">
    <source>
        <dbReference type="EMBL" id="KAL2644970.1"/>
    </source>
</evidence>
<protein>
    <submittedName>
        <fullName evidence="2">Uncharacterized protein</fullName>
    </submittedName>
</protein>
<evidence type="ECO:0000313" key="3">
    <source>
        <dbReference type="Proteomes" id="UP001605036"/>
    </source>
</evidence>
<dbReference type="InterPro" id="IPR025224">
    <property type="entry name" value="CCAR1/CCAR2"/>
</dbReference>
<dbReference type="AlphaFoldDB" id="A0ABD1ZAX7"/>
<keyword evidence="3" id="KW-1185">Reference proteome</keyword>
<feature type="region of interest" description="Disordered" evidence="1">
    <location>
        <begin position="1"/>
        <end position="44"/>
    </location>
</feature>
<proteinExistence type="predicted"/>